<protein>
    <submittedName>
        <fullName evidence="2">Uncharacterized protein</fullName>
    </submittedName>
</protein>
<proteinExistence type="predicted"/>
<dbReference type="EMBL" id="AKXB02000093">
    <property type="protein sequence ID" value="EMO89564.1"/>
    <property type="molecule type" value="Genomic_DNA"/>
</dbReference>
<evidence type="ECO:0000256" key="1">
    <source>
        <dbReference type="SAM" id="MobiDB-lite"/>
    </source>
</evidence>
<gene>
    <name evidence="2" type="ORF">LEP1GSC024_1534</name>
</gene>
<comment type="caution">
    <text evidence="2">The sequence shown here is derived from an EMBL/GenBank/DDBJ whole genome shotgun (WGS) entry which is preliminary data.</text>
</comment>
<dbReference type="Proteomes" id="UP000012138">
    <property type="component" value="Unassembled WGS sequence"/>
</dbReference>
<dbReference type="AlphaFoldDB" id="M6YIZ5"/>
<sequence length="52" mass="5727">MNELKQNALLNSMHRSLRVALQGRVNSAKRSPQGRVNSAKRSPQGRVLGSIN</sequence>
<evidence type="ECO:0000313" key="2">
    <source>
        <dbReference type="EMBL" id="EMO89564.1"/>
    </source>
</evidence>
<name>M6YIZ5_9LEPT</name>
<organism evidence="2 3">
    <name type="scientific">Leptospira noguchii str. 2001034031</name>
    <dbReference type="NCBI Taxonomy" id="1193053"/>
    <lineage>
        <taxon>Bacteria</taxon>
        <taxon>Pseudomonadati</taxon>
        <taxon>Spirochaetota</taxon>
        <taxon>Spirochaetia</taxon>
        <taxon>Leptospirales</taxon>
        <taxon>Leptospiraceae</taxon>
        <taxon>Leptospira</taxon>
    </lineage>
</organism>
<evidence type="ECO:0000313" key="3">
    <source>
        <dbReference type="Proteomes" id="UP000012138"/>
    </source>
</evidence>
<feature type="region of interest" description="Disordered" evidence="1">
    <location>
        <begin position="22"/>
        <end position="52"/>
    </location>
</feature>
<feature type="compositionally biased region" description="Polar residues" evidence="1">
    <location>
        <begin position="24"/>
        <end position="41"/>
    </location>
</feature>
<accession>M6YIZ5</accession>
<reference evidence="2 3" key="1">
    <citation type="submission" date="2013-01" db="EMBL/GenBank/DDBJ databases">
        <authorList>
            <person name="Harkins D.M."/>
            <person name="Durkin A.S."/>
            <person name="Brinkac L.M."/>
            <person name="Haft D.H."/>
            <person name="Selengut J.D."/>
            <person name="Sanka R."/>
            <person name="DePew J."/>
            <person name="Purushe J."/>
            <person name="Whelen A.C."/>
            <person name="Vinetz J.M."/>
            <person name="Sutton G.G."/>
            <person name="Nierman W.C."/>
            <person name="Fouts D.E."/>
        </authorList>
    </citation>
    <scope>NUCLEOTIDE SEQUENCE [LARGE SCALE GENOMIC DNA]</scope>
    <source>
        <strain evidence="2 3">2001034031</strain>
    </source>
</reference>